<keyword evidence="3" id="KW-1185">Reference proteome</keyword>
<accession>A0A2N5DPH6</accession>
<dbReference type="PANTHER" id="PTHR34980:SF2">
    <property type="entry name" value="INNER MEMBRANE PROTEIN YHAH-RELATED"/>
    <property type="match status" value="1"/>
</dbReference>
<keyword evidence="1" id="KW-0472">Membrane</keyword>
<name>A0A2N5DPH6_9CAUL</name>
<evidence type="ECO:0000313" key="3">
    <source>
        <dbReference type="Proteomes" id="UP000234479"/>
    </source>
</evidence>
<dbReference type="OrthoDB" id="9812349at2"/>
<feature type="transmembrane region" description="Helical" evidence="1">
    <location>
        <begin position="20"/>
        <end position="38"/>
    </location>
</feature>
<dbReference type="EMBL" id="PJRS01000011">
    <property type="protein sequence ID" value="PLR27972.1"/>
    <property type="molecule type" value="Genomic_DNA"/>
</dbReference>
<evidence type="ECO:0000256" key="1">
    <source>
        <dbReference type="SAM" id="Phobius"/>
    </source>
</evidence>
<organism evidence="2 3">
    <name type="scientific">Caulobacter zeae</name>
    <dbReference type="NCBI Taxonomy" id="2055137"/>
    <lineage>
        <taxon>Bacteria</taxon>
        <taxon>Pseudomonadati</taxon>
        <taxon>Pseudomonadota</taxon>
        <taxon>Alphaproteobacteria</taxon>
        <taxon>Caulobacterales</taxon>
        <taxon>Caulobacteraceae</taxon>
        <taxon>Caulobacter</taxon>
    </lineage>
</organism>
<comment type="caution">
    <text evidence="2">The sequence shown here is derived from an EMBL/GenBank/DDBJ whole genome shotgun (WGS) entry which is preliminary data.</text>
</comment>
<gene>
    <name evidence="2" type="ORF">SGCZBJ_06385</name>
</gene>
<evidence type="ECO:0000313" key="2">
    <source>
        <dbReference type="EMBL" id="PLR27972.1"/>
    </source>
</evidence>
<protein>
    <recommendedName>
        <fullName evidence="4">DUF805 domain-containing protein</fullName>
    </recommendedName>
</protein>
<sequence length="120" mass="12554">MKGWFDFRGRGDRIDFLSTVWLVIPGLGLFGAPLAMMGMGGAQQAALLVFDIIAICMGLVAITVALAGASRRLHDLDLSAWWLALGVLVPFVGMVGLVVLAMVPGQARSNGYGPEPAAAV</sequence>
<dbReference type="PANTHER" id="PTHR34980">
    <property type="entry name" value="INNER MEMBRANE PROTEIN-RELATED-RELATED"/>
    <property type="match status" value="1"/>
</dbReference>
<feature type="transmembrane region" description="Helical" evidence="1">
    <location>
        <begin position="45"/>
        <end position="68"/>
    </location>
</feature>
<proteinExistence type="predicted"/>
<dbReference type="AlphaFoldDB" id="A0A2N5DPH6"/>
<dbReference type="Proteomes" id="UP000234479">
    <property type="component" value="Unassembled WGS sequence"/>
</dbReference>
<dbReference type="Pfam" id="PF05656">
    <property type="entry name" value="DUF805"/>
    <property type="match status" value="1"/>
</dbReference>
<keyword evidence="1" id="KW-0812">Transmembrane</keyword>
<feature type="transmembrane region" description="Helical" evidence="1">
    <location>
        <begin position="80"/>
        <end position="103"/>
    </location>
</feature>
<evidence type="ECO:0008006" key="4">
    <source>
        <dbReference type="Google" id="ProtNLM"/>
    </source>
</evidence>
<reference evidence="2 3" key="1">
    <citation type="submission" date="2017-12" db="EMBL/GenBank/DDBJ databases">
        <title>The genome sequence of Caulobacter sp. 410.</title>
        <authorList>
            <person name="Gao J."/>
            <person name="Mao X."/>
            <person name="Sun J."/>
        </authorList>
    </citation>
    <scope>NUCLEOTIDE SEQUENCE [LARGE SCALE GENOMIC DNA]</scope>
    <source>
        <strain evidence="2 3">410</strain>
    </source>
</reference>
<keyword evidence="1" id="KW-1133">Transmembrane helix</keyword>
<dbReference type="RefSeq" id="WP_101717169.1">
    <property type="nucleotide sequence ID" value="NZ_PJRS01000011.1"/>
</dbReference>
<dbReference type="GO" id="GO:0005886">
    <property type="term" value="C:plasma membrane"/>
    <property type="evidence" value="ECO:0007669"/>
    <property type="project" value="TreeGrafter"/>
</dbReference>
<dbReference type="InterPro" id="IPR008523">
    <property type="entry name" value="DUF805"/>
</dbReference>